<dbReference type="KEGG" id="phb:HYN04_07960"/>
<dbReference type="AlphaFoldDB" id="A0A2Z3HWD7"/>
<organism evidence="2 3">
    <name type="scientific">Phenylobacterium parvum</name>
    <dbReference type="NCBI Taxonomy" id="2201350"/>
    <lineage>
        <taxon>Bacteria</taxon>
        <taxon>Pseudomonadati</taxon>
        <taxon>Pseudomonadota</taxon>
        <taxon>Alphaproteobacteria</taxon>
        <taxon>Caulobacterales</taxon>
        <taxon>Caulobacteraceae</taxon>
        <taxon>Phenylobacterium</taxon>
    </lineage>
</organism>
<feature type="region of interest" description="Disordered" evidence="1">
    <location>
        <begin position="103"/>
        <end position="131"/>
    </location>
</feature>
<dbReference type="OrthoDB" id="7570555at2"/>
<reference evidence="3" key="1">
    <citation type="submission" date="2018-05" db="EMBL/GenBank/DDBJ databases">
        <title>Genome sequencing of Phenylobacterium sp. HYN0004.</title>
        <authorList>
            <person name="Yi H."/>
            <person name="Baek C."/>
        </authorList>
    </citation>
    <scope>NUCLEOTIDE SEQUENCE [LARGE SCALE GENOMIC DNA]</scope>
    <source>
        <strain evidence="3">HYN0004</strain>
    </source>
</reference>
<name>A0A2Z3HWD7_9CAUL</name>
<evidence type="ECO:0000313" key="3">
    <source>
        <dbReference type="Proteomes" id="UP000247763"/>
    </source>
</evidence>
<sequence length="131" mass="13138">MRVAGFLHRIRRAAPVLAVLALTLRILVPTGVMVAAAPDGGLQMTLCTGMGAMTFAPDDGGKAPDTGKGASDSPCAFAGLAVFTPAESVLLPVPAPWPAPAVSGDVRTEDLRPGLGLPAPPPPKTGPPILA</sequence>
<protein>
    <recommendedName>
        <fullName evidence="4">DUF2946 domain-containing protein</fullName>
    </recommendedName>
</protein>
<keyword evidence="3" id="KW-1185">Reference proteome</keyword>
<dbReference type="RefSeq" id="WP_110450268.1">
    <property type="nucleotide sequence ID" value="NZ_CP029479.1"/>
</dbReference>
<evidence type="ECO:0000256" key="1">
    <source>
        <dbReference type="SAM" id="MobiDB-lite"/>
    </source>
</evidence>
<dbReference type="EMBL" id="CP029479">
    <property type="protein sequence ID" value="AWM77701.1"/>
    <property type="molecule type" value="Genomic_DNA"/>
</dbReference>
<proteinExistence type="predicted"/>
<evidence type="ECO:0000313" key="2">
    <source>
        <dbReference type="EMBL" id="AWM77701.1"/>
    </source>
</evidence>
<gene>
    <name evidence="2" type="ORF">HYN04_07960</name>
</gene>
<dbReference type="Proteomes" id="UP000247763">
    <property type="component" value="Chromosome"/>
</dbReference>
<accession>A0A2Z3HWD7</accession>
<evidence type="ECO:0008006" key="4">
    <source>
        <dbReference type="Google" id="ProtNLM"/>
    </source>
</evidence>
<feature type="compositionally biased region" description="Pro residues" evidence="1">
    <location>
        <begin position="118"/>
        <end position="131"/>
    </location>
</feature>